<proteinExistence type="predicted"/>
<evidence type="ECO:0000313" key="2">
    <source>
        <dbReference type="Proteomes" id="UP000034684"/>
    </source>
</evidence>
<dbReference type="EMBL" id="LCNN01000017">
    <property type="protein sequence ID" value="KKU57241.1"/>
    <property type="molecule type" value="Genomic_DNA"/>
</dbReference>
<sequence>MPKSAARIVWVMFDEVRAPGATVTPTTYVLRVIGGGGYIMQDGDVTMILANAKPFQGPHADAFEEAKSFVAEFDGINLSE</sequence>
<protein>
    <submittedName>
        <fullName evidence="1">Uncharacterized protein</fullName>
    </submittedName>
</protein>
<evidence type="ECO:0000313" key="1">
    <source>
        <dbReference type="EMBL" id="KKU57241.1"/>
    </source>
</evidence>
<reference evidence="1 2" key="1">
    <citation type="journal article" date="2015" name="Nature">
        <title>rRNA introns, odd ribosomes, and small enigmatic genomes across a large radiation of phyla.</title>
        <authorList>
            <person name="Brown C.T."/>
            <person name="Hug L.A."/>
            <person name="Thomas B.C."/>
            <person name="Sharon I."/>
            <person name="Castelle C.J."/>
            <person name="Singh A."/>
            <person name="Wilkins M.J."/>
            <person name="Williams K.H."/>
            <person name="Banfield J.F."/>
        </authorList>
    </citation>
    <scope>NUCLEOTIDE SEQUENCE [LARGE SCALE GENOMIC DNA]</scope>
</reference>
<name>A0A0G1RJC6_UNCKA</name>
<dbReference type="Proteomes" id="UP000034684">
    <property type="component" value="Unassembled WGS sequence"/>
</dbReference>
<dbReference type="AlphaFoldDB" id="A0A0G1RJC6"/>
<comment type="caution">
    <text evidence="1">The sequence shown here is derived from an EMBL/GenBank/DDBJ whole genome shotgun (WGS) entry which is preliminary data.</text>
</comment>
<gene>
    <name evidence="1" type="ORF">UX79_C0017G0005</name>
</gene>
<organism evidence="1 2">
    <name type="scientific">candidate division WWE3 bacterium GW2011_GWB1_47_11</name>
    <dbReference type="NCBI Taxonomy" id="1619117"/>
    <lineage>
        <taxon>Bacteria</taxon>
        <taxon>Katanobacteria</taxon>
    </lineage>
</organism>
<accession>A0A0G1RJC6</accession>